<name>A0ABN9X357_9DINO</name>
<accession>A0ABN9X357</accession>
<dbReference type="PROSITE" id="PS00107">
    <property type="entry name" value="PROTEIN_KINASE_ATP"/>
    <property type="match status" value="1"/>
</dbReference>
<keyword evidence="10" id="KW-1185">Reference proteome</keyword>
<keyword evidence="1 7" id="KW-0723">Serine/threonine-protein kinase</keyword>
<evidence type="ECO:0000256" key="7">
    <source>
        <dbReference type="RuleBase" id="RU000304"/>
    </source>
</evidence>
<dbReference type="Proteomes" id="UP001189429">
    <property type="component" value="Unassembled WGS sequence"/>
</dbReference>
<dbReference type="InterPro" id="IPR011009">
    <property type="entry name" value="Kinase-like_dom_sf"/>
</dbReference>
<dbReference type="InterPro" id="IPR008271">
    <property type="entry name" value="Ser/Thr_kinase_AS"/>
</dbReference>
<keyword evidence="4" id="KW-0418">Kinase</keyword>
<evidence type="ECO:0000256" key="4">
    <source>
        <dbReference type="ARBA" id="ARBA00022777"/>
    </source>
</evidence>
<sequence>RAGPAARARAESSPTVVRYRLDDFVAVGDGLGGGSFGQVAKVVNKKSGDVFAMKTILKRKIEEYQLADQLAREVKTQLRLKHPCILALHYYFEDQDNVHMLLEYARGGSLFHLLRRRGCLEQKQAARYFVHVASALDHLHQKGVIHRDLKPENILMCEG</sequence>
<evidence type="ECO:0000313" key="9">
    <source>
        <dbReference type="EMBL" id="CAK0893742.1"/>
    </source>
</evidence>
<reference evidence="9" key="1">
    <citation type="submission" date="2023-10" db="EMBL/GenBank/DDBJ databases">
        <authorList>
            <person name="Chen Y."/>
            <person name="Shah S."/>
            <person name="Dougan E. K."/>
            <person name="Thang M."/>
            <person name="Chan C."/>
        </authorList>
    </citation>
    <scope>NUCLEOTIDE SEQUENCE [LARGE SCALE GENOMIC DNA]</scope>
</reference>
<feature type="non-terminal residue" evidence="9">
    <location>
        <position position="159"/>
    </location>
</feature>
<evidence type="ECO:0000313" key="10">
    <source>
        <dbReference type="Proteomes" id="UP001189429"/>
    </source>
</evidence>
<evidence type="ECO:0000256" key="6">
    <source>
        <dbReference type="PROSITE-ProRule" id="PRU10141"/>
    </source>
</evidence>
<dbReference type="Gene3D" id="1.10.510.10">
    <property type="entry name" value="Transferase(Phosphotransferase) domain 1"/>
    <property type="match status" value="1"/>
</dbReference>
<evidence type="ECO:0000256" key="3">
    <source>
        <dbReference type="ARBA" id="ARBA00022741"/>
    </source>
</evidence>
<dbReference type="InterPro" id="IPR000719">
    <property type="entry name" value="Prot_kinase_dom"/>
</dbReference>
<dbReference type="Pfam" id="PF00069">
    <property type="entry name" value="Pkinase"/>
    <property type="match status" value="1"/>
</dbReference>
<proteinExistence type="inferred from homology"/>
<dbReference type="InterPro" id="IPR030616">
    <property type="entry name" value="Aur-like"/>
</dbReference>
<feature type="binding site" evidence="6">
    <location>
        <position position="58"/>
    </location>
    <ligand>
        <name>ATP</name>
        <dbReference type="ChEBI" id="CHEBI:30616"/>
    </ligand>
</feature>
<dbReference type="PROSITE" id="PS00108">
    <property type="entry name" value="PROTEIN_KINASE_ST"/>
    <property type="match status" value="1"/>
</dbReference>
<dbReference type="SUPFAM" id="SSF56112">
    <property type="entry name" value="Protein kinase-like (PK-like)"/>
    <property type="match status" value="1"/>
</dbReference>
<protein>
    <recommendedName>
        <fullName evidence="8">Protein kinase domain-containing protein</fullName>
    </recommendedName>
</protein>
<evidence type="ECO:0000256" key="2">
    <source>
        <dbReference type="ARBA" id="ARBA00022679"/>
    </source>
</evidence>
<feature type="non-terminal residue" evidence="9">
    <location>
        <position position="1"/>
    </location>
</feature>
<gene>
    <name evidence="9" type="ORF">PCOR1329_LOCUS72998</name>
</gene>
<keyword evidence="5 6" id="KW-0067">ATP-binding</keyword>
<evidence type="ECO:0000256" key="5">
    <source>
        <dbReference type="ARBA" id="ARBA00022840"/>
    </source>
</evidence>
<evidence type="ECO:0000259" key="8">
    <source>
        <dbReference type="PROSITE" id="PS50011"/>
    </source>
</evidence>
<comment type="caution">
    <text evidence="9">The sequence shown here is derived from an EMBL/GenBank/DDBJ whole genome shotgun (WGS) entry which is preliminary data.</text>
</comment>
<comment type="similarity">
    <text evidence="7">Belongs to the protein kinase superfamily.</text>
</comment>
<dbReference type="EMBL" id="CAUYUJ010019800">
    <property type="protein sequence ID" value="CAK0893742.1"/>
    <property type="molecule type" value="Genomic_DNA"/>
</dbReference>
<dbReference type="SMART" id="SM00220">
    <property type="entry name" value="S_TKc"/>
    <property type="match status" value="1"/>
</dbReference>
<keyword evidence="2" id="KW-0808">Transferase</keyword>
<dbReference type="PANTHER" id="PTHR24350">
    <property type="entry name" value="SERINE/THREONINE-PROTEIN KINASE IAL-RELATED"/>
    <property type="match status" value="1"/>
</dbReference>
<evidence type="ECO:0000256" key="1">
    <source>
        <dbReference type="ARBA" id="ARBA00022527"/>
    </source>
</evidence>
<feature type="domain" description="Protein kinase" evidence="8">
    <location>
        <begin position="25"/>
        <end position="159"/>
    </location>
</feature>
<keyword evidence="3 6" id="KW-0547">Nucleotide-binding</keyword>
<dbReference type="PROSITE" id="PS50011">
    <property type="entry name" value="PROTEIN_KINASE_DOM"/>
    <property type="match status" value="1"/>
</dbReference>
<dbReference type="InterPro" id="IPR017441">
    <property type="entry name" value="Protein_kinase_ATP_BS"/>
</dbReference>
<organism evidence="9 10">
    <name type="scientific">Prorocentrum cordatum</name>
    <dbReference type="NCBI Taxonomy" id="2364126"/>
    <lineage>
        <taxon>Eukaryota</taxon>
        <taxon>Sar</taxon>
        <taxon>Alveolata</taxon>
        <taxon>Dinophyceae</taxon>
        <taxon>Prorocentrales</taxon>
        <taxon>Prorocentraceae</taxon>
        <taxon>Prorocentrum</taxon>
    </lineage>
</organism>